<gene>
    <name evidence="1" type="ORF">UT06_C0035G0005</name>
</gene>
<organism evidence="1 2">
    <name type="scientific">Candidatus Woesebacteria bacterium GW2011_GWA1_38_8</name>
    <dbReference type="NCBI Taxonomy" id="1618547"/>
    <lineage>
        <taxon>Bacteria</taxon>
        <taxon>Candidatus Woeseibacteriota</taxon>
    </lineage>
</organism>
<evidence type="ECO:0000313" key="2">
    <source>
        <dbReference type="Proteomes" id="UP000034710"/>
    </source>
</evidence>
<protein>
    <submittedName>
        <fullName evidence="1">Uncharacterized protein</fullName>
    </submittedName>
</protein>
<sequence length="127" mass="14506">MTSNCEKCLLTRLSTQDGKQVICVPPNPVWRKLYLNSTTDIYAQQSVPICDRPNGPIQTKRCLACTKSILKKDTRGINDEYPVNKIFRACYGLPLKEDQYVNLGKIPNPVCVNESQFEPKTFEDYED</sequence>
<comment type="caution">
    <text evidence="1">The sequence shown here is derived from an EMBL/GenBank/DDBJ whole genome shotgun (WGS) entry which is preliminary data.</text>
</comment>
<proteinExistence type="predicted"/>
<dbReference type="EMBL" id="LBVJ01000035">
    <property type="protein sequence ID" value="KKQ82816.1"/>
    <property type="molecule type" value="Genomic_DNA"/>
</dbReference>
<name>A0A0G0P0H3_9BACT</name>
<evidence type="ECO:0000313" key="1">
    <source>
        <dbReference type="EMBL" id="KKQ82816.1"/>
    </source>
</evidence>
<dbReference type="AlphaFoldDB" id="A0A0G0P0H3"/>
<reference evidence="1 2" key="1">
    <citation type="journal article" date="2015" name="Nature">
        <title>rRNA introns, odd ribosomes, and small enigmatic genomes across a large radiation of phyla.</title>
        <authorList>
            <person name="Brown C.T."/>
            <person name="Hug L.A."/>
            <person name="Thomas B.C."/>
            <person name="Sharon I."/>
            <person name="Castelle C.J."/>
            <person name="Singh A."/>
            <person name="Wilkins M.J."/>
            <person name="Williams K.H."/>
            <person name="Banfield J.F."/>
        </authorList>
    </citation>
    <scope>NUCLEOTIDE SEQUENCE [LARGE SCALE GENOMIC DNA]</scope>
</reference>
<dbReference type="Proteomes" id="UP000034710">
    <property type="component" value="Unassembled WGS sequence"/>
</dbReference>
<accession>A0A0G0P0H3</accession>